<evidence type="ECO:0000313" key="4">
    <source>
        <dbReference type="RefSeq" id="XP_055883098.1"/>
    </source>
</evidence>
<feature type="compositionally biased region" description="Basic and acidic residues" evidence="1">
    <location>
        <begin position="193"/>
        <end position="221"/>
    </location>
</feature>
<feature type="chain" id="PRO_5044702750" evidence="2">
    <location>
        <begin position="28"/>
        <end position="258"/>
    </location>
</feature>
<keyword evidence="2" id="KW-0732">Signal</keyword>
<dbReference type="OrthoDB" id="10374530at2759"/>
<sequence>MAFMSSVHGSLMLVVLILVSLVATCSGCSPIDGSSEVDIPEKFKNSDIVALGKVLKSVYDENKAQQGWNISKVEFLINCVYKGAPVNQNVTIEEVGHVPGLCISINLQVDHDYIVYLRKSADGKLTHDQVVPDEGVDSYIDEVLSSDCASVSFPTDVLEGQRFRGCGGTNYNSLPECSATEAAAPTQESTTEPSKKEPQSEDQGDKIDVPGDKSDVPENKNSDTPTEVGESKGENSAESKISNIFLILSLLFACFFYA</sequence>
<evidence type="ECO:0000256" key="1">
    <source>
        <dbReference type="SAM" id="MobiDB-lite"/>
    </source>
</evidence>
<dbReference type="RefSeq" id="XP_055883102.1">
    <property type="nucleotide sequence ID" value="XM_056027127.1"/>
</dbReference>
<dbReference type="Proteomes" id="UP001165740">
    <property type="component" value="Chromosome 4"/>
</dbReference>
<organism evidence="3 6">
    <name type="scientific">Biomphalaria glabrata</name>
    <name type="common">Bloodfluke planorb</name>
    <name type="synonym">Freshwater snail</name>
    <dbReference type="NCBI Taxonomy" id="6526"/>
    <lineage>
        <taxon>Eukaryota</taxon>
        <taxon>Metazoa</taxon>
        <taxon>Spiralia</taxon>
        <taxon>Lophotrochozoa</taxon>
        <taxon>Mollusca</taxon>
        <taxon>Gastropoda</taxon>
        <taxon>Heterobranchia</taxon>
        <taxon>Euthyneura</taxon>
        <taxon>Panpulmonata</taxon>
        <taxon>Hygrophila</taxon>
        <taxon>Lymnaeoidea</taxon>
        <taxon>Planorbidae</taxon>
        <taxon>Biomphalaria</taxon>
    </lineage>
</organism>
<evidence type="ECO:0000313" key="6">
    <source>
        <dbReference type="RefSeq" id="XP_055883100.1"/>
    </source>
</evidence>
<keyword evidence="3" id="KW-1185">Reference proteome</keyword>
<gene>
    <name evidence="4 5 6 7 8" type="primary">LOC129925865</name>
</gene>
<accession>A0A9W3A7F3</accession>
<dbReference type="RefSeq" id="XP_055883100.1">
    <property type="nucleotide sequence ID" value="XM_056027125.1"/>
</dbReference>
<evidence type="ECO:0000256" key="2">
    <source>
        <dbReference type="SAM" id="SignalP"/>
    </source>
</evidence>
<evidence type="ECO:0000313" key="5">
    <source>
        <dbReference type="RefSeq" id="XP_055883099.1"/>
    </source>
</evidence>
<dbReference type="RefSeq" id="XP_055883101.1">
    <property type="nucleotide sequence ID" value="XM_056027126.1"/>
</dbReference>
<dbReference type="RefSeq" id="XP_055883098.1">
    <property type="nucleotide sequence ID" value="XM_056027123.1"/>
</dbReference>
<dbReference type="OMA" id="NKETCPE"/>
<evidence type="ECO:0000313" key="3">
    <source>
        <dbReference type="Proteomes" id="UP001165740"/>
    </source>
</evidence>
<dbReference type="AlphaFoldDB" id="A0A9W3A7F3"/>
<reference evidence="4 5" key="1">
    <citation type="submission" date="2025-04" db="UniProtKB">
        <authorList>
            <consortium name="RefSeq"/>
        </authorList>
    </citation>
    <scope>IDENTIFICATION</scope>
</reference>
<evidence type="ECO:0000313" key="8">
    <source>
        <dbReference type="RefSeq" id="XP_055883102.1"/>
    </source>
</evidence>
<name>A0A9W3A7F3_BIOGL</name>
<feature type="region of interest" description="Disordered" evidence="1">
    <location>
        <begin position="180"/>
        <end position="237"/>
    </location>
</feature>
<dbReference type="GeneID" id="129925865"/>
<dbReference type="RefSeq" id="XP_055883099.1">
    <property type="nucleotide sequence ID" value="XM_056027124.1"/>
</dbReference>
<feature type="signal peptide" evidence="2">
    <location>
        <begin position="1"/>
        <end position="27"/>
    </location>
</feature>
<evidence type="ECO:0000313" key="7">
    <source>
        <dbReference type="RefSeq" id="XP_055883101.1"/>
    </source>
</evidence>
<proteinExistence type="predicted"/>
<protein>
    <submittedName>
        <fullName evidence="4 5">Uncharacterized protein LOC129925865</fullName>
    </submittedName>
</protein>